<proteinExistence type="predicted"/>
<organism evidence="1 2">
    <name type="scientific">Dioscorea alata</name>
    <name type="common">Purple yam</name>
    <dbReference type="NCBI Taxonomy" id="55571"/>
    <lineage>
        <taxon>Eukaryota</taxon>
        <taxon>Viridiplantae</taxon>
        <taxon>Streptophyta</taxon>
        <taxon>Embryophyta</taxon>
        <taxon>Tracheophyta</taxon>
        <taxon>Spermatophyta</taxon>
        <taxon>Magnoliopsida</taxon>
        <taxon>Liliopsida</taxon>
        <taxon>Dioscoreales</taxon>
        <taxon>Dioscoreaceae</taxon>
        <taxon>Dioscorea</taxon>
    </lineage>
</organism>
<evidence type="ECO:0000313" key="1">
    <source>
        <dbReference type="EMBL" id="KAH7652524.1"/>
    </source>
</evidence>
<keyword evidence="2" id="KW-1185">Reference proteome</keyword>
<comment type="caution">
    <text evidence="1">The sequence shown here is derived from an EMBL/GenBank/DDBJ whole genome shotgun (WGS) entry which is preliminary data.</text>
</comment>
<dbReference type="EMBL" id="CM037029">
    <property type="protein sequence ID" value="KAH7652524.1"/>
    <property type="molecule type" value="Genomic_DNA"/>
</dbReference>
<gene>
    <name evidence="1" type="ORF">IHE45_19G023200</name>
</gene>
<name>A0ACB7TWU2_DIOAL</name>
<dbReference type="Proteomes" id="UP000827976">
    <property type="component" value="Chromosome 19"/>
</dbReference>
<evidence type="ECO:0000313" key="2">
    <source>
        <dbReference type="Proteomes" id="UP000827976"/>
    </source>
</evidence>
<reference evidence="2" key="1">
    <citation type="journal article" date="2022" name="Nat. Commun.">
        <title>Chromosome evolution and the genetic basis of agronomically important traits in greater yam.</title>
        <authorList>
            <person name="Bredeson J.V."/>
            <person name="Lyons J.B."/>
            <person name="Oniyinde I.O."/>
            <person name="Okereke N.R."/>
            <person name="Kolade O."/>
            <person name="Nnabue I."/>
            <person name="Nwadili C.O."/>
            <person name="Hribova E."/>
            <person name="Parker M."/>
            <person name="Nwogha J."/>
            <person name="Shu S."/>
            <person name="Carlson J."/>
            <person name="Kariba R."/>
            <person name="Muthemba S."/>
            <person name="Knop K."/>
            <person name="Barton G.J."/>
            <person name="Sherwood A.V."/>
            <person name="Lopez-Montes A."/>
            <person name="Asiedu R."/>
            <person name="Jamnadass R."/>
            <person name="Muchugi A."/>
            <person name="Goodstein D."/>
            <person name="Egesi C.N."/>
            <person name="Featherston J."/>
            <person name="Asfaw A."/>
            <person name="Simpson G.G."/>
            <person name="Dolezel J."/>
            <person name="Hendre P.S."/>
            <person name="Van Deynze A."/>
            <person name="Kumar P.L."/>
            <person name="Obidiegwu J.E."/>
            <person name="Bhattacharjee R."/>
            <person name="Rokhsar D.S."/>
        </authorList>
    </citation>
    <scope>NUCLEOTIDE SEQUENCE [LARGE SCALE GENOMIC DNA]</scope>
    <source>
        <strain evidence="2">cv. TDa95/00328</strain>
    </source>
</reference>
<accession>A0ACB7TWU2</accession>
<sequence length="790" mass="85297">MGSNGTAAALPCPKTLPATSNGAWQGDNPLHHALPLAILQICLVLVVTRSLAFLLRPIRQPRVIAEIIGGILLGPSALGRSTAFLNNVFPKQSLTVLDTLANIGLLFFLFLVGLELDLKSIRRTGKPALAIAVAGISFPFALGVGTSFVFHSTVAKNARHIPFLVFMGVALSITAFPVLARILAELKLLTTDLGRMAMSAAAFNDVVAWVLLALAIALSGSGSPIVALWVFLSGIAFVAFFALAIRPVLVWMAKSSQEGEPVKESYICVTLATVLAAGFVTDAIGIHALFGAFVVGIFVPKDGPFGRVMIEKIEDLVTSLFLPLYFVSSGLKTNVATISNGQSWGLVVLVITTACVGKILGTIVVALFVKVPRREAVTLGFLMNTKGLVELIVLNIGKDRKVLNDETFAIMILMALFTTFITTPIVMAIYKPARPATPYKHRTIKRNDTQSELRILTCFRGNSNIPTLVNLIESSRGIRRHGLTVYALHLMEFSERSSAIYMVHRARRNGLPFWNKTANSGNGDHYVVAFEAFQRLSHVSMRPMTCISELQTMHEDILESAQQKRVALIVLPFHKTMQPDGSFQSFGRAYQQINQRVLERAPCSVGILIDRGFGGRAQILASDVSYRMGVIFFGGPDDREALAYGARMAEHPGIALVVFRLSLLSTEVSITMDATDRAADDAAIAAVRASNQSIRFQESEVGTQAEFATAIKDLGRCNLVLVGRSTPTMGPRASLDCPELGPVGSYLATDEFSNTTSVLVLQQYNTAVHGVQTQPVQCADLADSSDTYSG</sequence>
<protein>
    <submittedName>
        <fullName evidence="1">Cation/H+ exchanger domain-containing protein</fullName>
    </submittedName>
</protein>